<evidence type="ECO:0000259" key="2">
    <source>
        <dbReference type="Pfam" id="PF17881"/>
    </source>
</evidence>
<name>A0ABS4JCZ5_9BACL</name>
<dbReference type="InterPro" id="IPR046350">
    <property type="entry name" value="Cystatin_sf"/>
</dbReference>
<evidence type="ECO:0000313" key="3">
    <source>
        <dbReference type="EMBL" id="MBP1999582.1"/>
    </source>
</evidence>
<comment type="caution">
    <text evidence="3">The sequence shown here is derived from an EMBL/GenBank/DDBJ whole genome shotgun (WGS) entry which is preliminary data.</text>
</comment>
<sequence length="161" mass="18410">MKTRTKWILLSLIVLSLILIGISRYYIYVMKDRNAEEQVASAAAAKAVGLTEITKTVKSVWDEVIYVVIGKDASQKEMFVWVKDGKVLYHAPSSAGTSEAKIRAIIQQQMPNITLERVIPGIYNNQYVWQVFYKDGDHYMYRFYNFADGKALEDVFTLPNS</sequence>
<keyword evidence="1" id="KW-0812">Transmembrane</keyword>
<keyword evidence="1" id="KW-1133">Transmembrane helix</keyword>
<organism evidence="3 4">
    <name type="scientific">Paenibacillus shirakamiensis</name>
    <dbReference type="NCBI Taxonomy" id="1265935"/>
    <lineage>
        <taxon>Bacteria</taxon>
        <taxon>Bacillati</taxon>
        <taxon>Bacillota</taxon>
        <taxon>Bacilli</taxon>
        <taxon>Bacillales</taxon>
        <taxon>Paenibacillaceae</taxon>
        <taxon>Paenibacillus</taxon>
    </lineage>
</organism>
<dbReference type="EMBL" id="JAGGLD010000001">
    <property type="protein sequence ID" value="MBP1999582.1"/>
    <property type="molecule type" value="Genomic_DNA"/>
</dbReference>
<evidence type="ECO:0000256" key="1">
    <source>
        <dbReference type="SAM" id="Phobius"/>
    </source>
</evidence>
<feature type="transmembrane region" description="Helical" evidence="1">
    <location>
        <begin position="7"/>
        <end position="27"/>
    </location>
</feature>
<gene>
    <name evidence="3" type="ORF">J2Z69_000601</name>
</gene>
<reference evidence="3 4" key="1">
    <citation type="submission" date="2021-03" db="EMBL/GenBank/DDBJ databases">
        <title>Genomic Encyclopedia of Type Strains, Phase IV (KMG-IV): sequencing the most valuable type-strain genomes for metagenomic binning, comparative biology and taxonomic classification.</title>
        <authorList>
            <person name="Goeker M."/>
        </authorList>
    </citation>
    <scope>NUCLEOTIDE SEQUENCE [LARGE SCALE GENOMIC DNA]</scope>
    <source>
        <strain evidence="3 4">DSM 26806</strain>
    </source>
</reference>
<keyword evidence="4" id="KW-1185">Reference proteome</keyword>
<protein>
    <submittedName>
        <fullName evidence="3">Uncharacterized protein YpmB</fullName>
    </submittedName>
</protein>
<dbReference type="Gene3D" id="3.10.450.40">
    <property type="match status" value="2"/>
</dbReference>
<dbReference type="Proteomes" id="UP001519288">
    <property type="component" value="Unassembled WGS sequence"/>
</dbReference>
<dbReference type="Pfam" id="PF17881">
    <property type="entry name" value="TseB"/>
    <property type="match status" value="1"/>
</dbReference>
<dbReference type="InterPro" id="IPR041401">
    <property type="entry name" value="TseB-like_dom"/>
</dbReference>
<accession>A0ABS4JCZ5</accession>
<evidence type="ECO:0000313" key="4">
    <source>
        <dbReference type="Proteomes" id="UP001519288"/>
    </source>
</evidence>
<dbReference type="SUPFAM" id="SSF54403">
    <property type="entry name" value="Cystatin/monellin"/>
    <property type="match status" value="2"/>
</dbReference>
<feature type="domain" description="Cell wall elongation regulator TseB-like" evidence="2">
    <location>
        <begin position="40"/>
        <end position="82"/>
    </location>
</feature>
<dbReference type="RefSeq" id="WP_209859007.1">
    <property type="nucleotide sequence ID" value="NZ_JAGGLD010000001.1"/>
</dbReference>
<keyword evidence="1" id="KW-0472">Membrane</keyword>
<proteinExistence type="predicted"/>